<keyword evidence="2" id="KW-1185">Reference proteome</keyword>
<gene>
    <name evidence="1" type="ORF">FTV88_0197</name>
</gene>
<proteinExistence type="predicted"/>
<dbReference type="Proteomes" id="UP000366051">
    <property type="component" value="Chromosome"/>
</dbReference>
<dbReference type="Gene3D" id="3.40.50.450">
    <property type="match status" value="1"/>
</dbReference>
<dbReference type="OrthoDB" id="284716at2"/>
<dbReference type="EMBL" id="CP045875">
    <property type="protein sequence ID" value="QGG46376.1"/>
    <property type="molecule type" value="Genomic_DNA"/>
</dbReference>
<dbReference type="RefSeq" id="WP_153723962.1">
    <property type="nucleotide sequence ID" value="NZ_CP045875.1"/>
</dbReference>
<sequence length="315" mass="36482">MKNIICPLCGEETQNKSSEADRSRSITTLECRTCGKYSYTDEVFEDRLKFIEKEKSFLSAVIREMTIHNRPKPTIVNNSSLAHMQQPFYPGPFLEIVQLINLYPKTISDKLDRSLNNLAKLSEYAGHGHKLDSNIDFPIFFAENRTAYYFLLDHLKSEELVKVNSNGCFLTIRGWSKVAEIERTKEQISDQCFVAMWFDPSLTQAWEEGISKAVKESGYRPVRIDEIHHNNKICDEIIAEIRKSKFLVCDFTGNRGGVYFEAGFGMGLGLPVIWTCRKDDIGTIHFDTRQYNHILWESEEDLFNQLYNRIRATIY</sequence>
<evidence type="ECO:0008006" key="3">
    <source>
        <dbReference type="Google" id="ProtNLM"/>
    </source>
</evidence>
<evidence type="ECO:0000313" key="2">
    <source>
        <dbReference type="Proteomes" id="UP000366051"/>
    </source>
</evidence>
<protein>
    <recommendedName>
        <fullName evidence="3">Nucleoside 2-deoxyribosyltransferase</fullName>
    </recommendedName>
</protein>
<evidence type="ECO:0000313" key="1">
    <source>
        <dbReference type="EMBL" id="QGG46376.1"/>
    </source>
</evidence>
<reference evidence="2" key="1">
    <citation type="submission" date="2019-11" db="EMBL/GenBank/DDBJ databases">
        <title>Genome sequence of Heliorestis convoluta strain HH, an alkaliphilic and minimalistic phototrophic bacterium from a soda lake in Egypt.</title>
        <authorList>
            <person name="Dewey E.D."/>
            <person name="Stokes L.M."/>
            <person name="Burchell B.M."/>
            <person name="Shaffer K.N."/>
            <person name="Huntington A.M."/>
            <person name="Baker J.M."/>
            <person name="Nadendla S."/>
            <person name="Giglio M.G."/>
            <person name="Touchman J.W."/>
            <person name="Blankenship R.E."/>
            <person name="Madigan M.T."/>
            <person name="Sattley W.M."/>
        </authorList>
    </citation>
    <scope>NUCLEOTIDE SEQUENCE [LARGE SCALE GENOMIC DNA]</scope>
    <source>
        <strain evidence="2">HH</strain>
    </source>
</reference>
<name>A0A5Q2MYY2_9FIRM</name>
<dbReference type="KEGG" id="hcv:FTV88_0197"/>
<organism evidence="1 2">
    <name type="scientific">Heliorestis convoluta</name>
    <dbReference type="NCBI Taxonomy" id="356322"/>
    <lineage>
        <taxon>Bacteria</taxon>
        <taxon>Bacillati</taxon>
        <taxon>Bacillota</taxon>
        <taxon>Clostridia</taxon>
        <taxon>Eubacteriales</taxon>
        <taxon>Heliobacteriaceae</taxon>
        <taxon>Heliorestis</taxon>
    </lineage>
</organism>
<accession>A0A5Q2MYY2</accession>
<dbReference type="AlphaFoldDB" id="A0A5Q2MYY2"/>